<feature type="region of interest" description="Disordered" evidence="1">
    <location>
        <begin position="74"/>
        <end position="126"/>
    </location>
</feature>
<gene>
    <name evidence="3" type="ORF">SEVIR_3G060950v2</name>
</gene>
<dbReference type="EMBL" id="CM016554">
    <property type="protein sequence ID" value="TKW24615.1"/>
    <property type="molecule type" value="Genomic_DNA"/>
</dbReference>
<evidence type="ECO:0000313" key="4">
    <source>
        <dbReference type="Proteomes" id="UP000298652"/>
    </source>
</evidence>
<dbReference type="AlphaFoldDB" id="A0A4U6V8F6"/>
<feature type="compositionally biased region" description="Polar residues" evidence="1">
    <location>
        <begin position="115"/>
        <end position="126"/>
    </location>
</feature>
<evidence type="ECO:0000256" key="1">
    <source>
        <dbReference type="SAM" id="MobiDB-lite"/>
    </source>
</evidence>
<sequence>MGSMHNTPTITRVPAALLLLLLLPATAMLISLASAARSNTPTPPPSAPLVPATDVELLEVSIVAGVLVKKVVASSSKAPGAATSGGGSRPLPGSLVSRRGLAARKVIPPSGPSEGGNSYSFQPPPA</sequence>
<evidence type="ECO:0000256" key="2">
    <source>
        <dbReference type="SAM" id="SignalP"/>
    </source>
</evidence>
<feature type="signal peptide" evidence="2">
    <location>
        <begin position="1"/>
        <end position="35"/>
    </location>
</feature>
<evidence type="ECO:0000313" key="3">
    <source>
        <dbReference type="EMBL" id="TKW24615.1"/>
    </source>
</evidence>
<keyword evidence="4" id="KW-1185">Reference proteome</keyword>
<proteinExistence type="predicted"/>
<feature type="chain" id="PRO_5020897750" evidence="2">
    <location>
        <begin position="36"/>
        <end position="126"/>
    </location>
</feature>
<organism evidence="3 4">
    <name type="scientific">Setaria viridis</name>
    <name type="common">Green bristlegrass</name>
    <name type="synonym">Setaria italica subsp. viridis</name>
    <dbReference type="NCBI Taxonomy" id="4556"/>
    <lineage>
        <taxon>Eukaryota</taxon>
        <taxon>Viridiplantae</taxon>
        <taxon>Streptophyta</taxon>
        <taxon>Embryophyta</taxon>
        <taxon>Tracheophyta</taxon>
        <taxon>Spermatophyta</taxon>
        <taxon>Magnoliopsida</taxon>
        <taxon>Liliopsida</taxon>
        <taxon>Poales</taxon>
        <taxon>Poaceae</taxon>
        <taxon>PACMAD clade</taxon>
        <taxon>Panicoideae</taxon>
        <taxon>Panicodae</taxon>
        <taxon>Paniceae</taxon>
        <taxon>Cenchrinae</taxon>
        <taxon>Setaria</taxon>
    </lineage>
</organism>
<dbReference type="Gramene" id="TKW24615">
    <property type="protein sequence ID" value="TKW24615"/>
    <property type="gene ID" value="SEVIR_3G060950v2"/>
</dbReference>
<keyword evidence="2" id="KW-0732">Signal</keyword>
<reference evidence="3" key="1">
    <citation type="submission" date="2019-03" db="EMBL/GenBank/DDBJ databases">
        <title>WGS assembly of Setaria viridis.</title>
        <authorList>
            <person name="Huang P."/>
            <person name="Jenkins J."/>
            <person name="Grimwood J."/>
            <person name="Barry K."/>
            <person name="Healey A."/>
            <person name="Mamidi S."/>
            <person name="Sreedasyam A."/>
            <person name="Shu S."/>
            <person name="Feldman M."/>
            <person name="Wu J."/>
            <person name="Yu Y."/>
            <person name="Chen C."/>
            <person name="Johnson J."/>
            <person name="Rokhsar D."/>
            <person name="Baxter I."/>
            <person name="Schmutz J."/>
            <person name="Brutnell T."/>
            <person name="Kellogg E."/>
        </authorList>
    </citation>
    <scope>NUCLEOTIDE SEQUENCE [LARGE SCALE GENOMIC DNA]</scope>
</reference>
<name>A0A4U6V8F6_SETVI</name>
<protein>
    <submittedName>
        <fullName evidence="3">Uncharacterized protein</fullName>
    </submittedName>
</protein>
<dbReference type="OMA" id="NGHNNEP"/>
<accession>A0A4U6V8F6</accession>
<dbReference type="Proteomes" id="UP000298652">
    <property type="component" value="Chromosome 3"/>
</dbReference>